<comment type="caution">
    <text evidence="3">The sequence shown here is derived from an EMBL/GenBank/DDBJ whole genome shotgun (WGS) entry which is preliminary data.</text>
</comment>
<dbReference type="SUPFAM" id="SSF51556">
    <property type="entry name" value="Metallo-dependent hydrolases"/>
    <property type="match status" value="1"/>
</dbReference>
<evidence type="ECO:0000256" key="1">
    <source>
        <dbReference type="ARBA" id="ARBA00022801"/>
    </source>
</evidence>
<evidence type="ECO:0000259" key="2">
    <source>
        <dbReference type="Pfam" id="PF01979"/>
    </source>
</evidence>
<dbReference type="Gene3D" id="3.20.20.140">
    <property type="entry name" value="Metal-dependent hydrolases"/>
    <property type="match status" value="1"/>
</dbReference>
<organism evidence="3 4">
    <name type="scientific">candidate division TA06 bacterium</name>
    <dbReference type="NCBI Taxonomy" id="2250710"/>
    <lineage>
        <taxon>Bacteria</taxon>
        <taxon>Bacteria division TA06</taxon>
    </lineage>
</organism>
<dbReference type="InterPro" id="IPR006680">
    <property type="entry name" value="Amidohydro-rel"/>
</dbReference>
<name>A0A660S818_UNCT6</name>
<dbReference type="Gene3D" id="2.30.40.10">
    <property type="entry name" value="Urease, subunit C, domain 1"/>
    <property type="match status" value="1"/>
</dbReference>
<sequence length="434" mass="48549">MKILIKNATVIKDVKTAPFKGDILINNDIIEQIEENISTPETDRIIDAAGMIAIPGFIQTHVHLAQTIFRNMAEDVSLLDWLNRYILPFESQHTAKTLYDSARLGIAELLLSGTTTIQDMETVLHTDASFKAVYEMGIRASMGNMLMDTGNDILAKNIDFLMAESETLYKKWNDTDNGRIKYVLTPRFALSCTKELFLEIRKMSDIYDIPVHSHAAENIEETKIVKQQTGYGNIEYFEKLGLCNEKLRLAHCIWLNDYEYDILKSNGVNVLHCPTANFKLGSGTAKIPEMLTKGINVSLGADGPPCNNNLNIFNEMKLAGLIQKVRLGPESMNAKEIFRLATAGGAKALGMEKEIGTLEIGKKADITILKPNVHSLFYDENSIFNSIIYSMNRDNVTYTIVDGNILVDNGILRSADIQSIIREAELSHNHFNPI</sequence>
<protein>
    <submittedName>
        <fullName evidence="3">5'-deoxyadenosine deaminase</fullName>
    </submittedName>
</protein>
<reference evidence="3 4" key="1">
    <citation type="submission" date="2018-06" db="EMBL/GenBank/DDBJ databases">
        <title>Extensive metabolic versatility and redundancy in microbially diverse, dynamic hydrothermal sediments.</title>
        <authorList>
            <person name="Dombrowski N."/>
            <person name="Teske A."/>
            <person name="Baker B.J."/>
        </authorList>
    </citation>
    <scope>NUCLEOTIDE SEQUENCE [LARGE SCALE GENOMIC DNA]</scope>
    <source>
        <strain evidence="3">B35_G9</strain>
    </source>
</reference>
<dbReference type="SUPFAM" id="SSF51338">
    <property type="entry name" value="Composite domain of metallo-dependent hydrolases"/>
    <property type="match status" value="1"/>
</dbReference>
<evidence type="ECO:0000313" key="4">
    <source>
        <dbReference type="Proteomes" id="UP000282321"/>
    </source>
</evidence>
<dbReference type="NCBIfam" id="NF005557">
    <property type="entry name" value="PRK07228.1"/>
    <property type="match status" value="1"/>
</dbReference>
<dbReference type="EMBL" id="QNBC01000050">
    <property type="protein sequence ID" value="RKX66250.1"/>
    <property type="molecule type" value="Genomic_DNA"/>
</dbReference>
<feature type="domain" description="Amidohydrolase-related" evidence="2">
    <location>
        <begin position="52"/>
        <end position="405"/>
    </location>
</feature>
<accession>A0A660S818</accession>
<dbReference type="GO" id="GO:0016810">
    <property type="term" value="F:hydrolase activity, acting on carbon-nitrogen (but not peptide) bonds"/>
    <property type="evidence" value="ECO:0007669"/>
    <property type="project" value="InterPro"/>
</dbReference>
<dbReference type="PANTHER" id="PTHR43794">
    <property type="entry name" value="AMINOHYDROLASE SSNA-RELATED"/>
    <property type="match status" value="1"/>
</dbReference>
<gene>
    <name evidence="3" type="ORF">DRP44_04540</name>
</gene>
<dbReference type="Pfam" id="PF01979">
    <property type="entry name" value="Amidohydro_1"/>
    <property type="match status" value="1"/>
</dbReference>
<dbReference type="PANTHER" id="PTHR43794:SF11">
    <property type="entry name" value="AMIDOHYDROLASE-RELATED DOMAIN-CONTAINING PROTEIN"/>
    <property type="match status" value="1"/>
</dbReference>
<dbReference type="AlphaFoldDB" id="A0A660S818"/>
<keyword evidence="1" id="KW-0378">Hydrolase</keyword>
<dbReference type="InterPro" id="IPR032466">
    <property type="entry name" value="Metal_Hydrolase"/>
</dbReference>
<dbReference type="InterPro" id="IPR050287">
    <property type="entry name" value="MTA/SAH_deaminase"/>
</dbReference>
<proteinExistence type="predicted"/>
<dbReference type="Proteomes" id="UP000282321">
    <property type="component" value="Unassembled WGS sequence"/>
</dbReference>
<evidence type="ECO:0000313" key="3">
    <source>
        <dbReference type="EMBL" id="RKX66250.1"/>
    </source>
</evidence>
<dbReference type="InterPro" id="IPR011059">
    <property type="entry name" value="Metal-dep_hydrolase_composite"/>
</dbReference>
<dbReference type="CDD" id="cd01298">
    <property type="entry name" value="ATZ_TRZ_like"/>
    <property type="match status" value="1"/>
</dbReference>